<evidence type="ECO:0000256" key="2">
    <source>
        <dbReference type="SAM" id="Coils"/>
    </source>
</evidence>
<dbReference type="Gene3D" id="3.30.70.270">
    <property type="match status" value="2"/>
</dbReference>
<proteinExistence type="predicted"/>
<feature type="domain" description="RNase H type-1" evidence="5">
    <location>
        <begin position="1172"/>
        <end position="1300"/>
    </location>
</feature>
<dbReference type="PROSITE" id="PS50878">
    <property type="entry name" value="RT_POL"/>
    <property type="match status" value="1"/>
</dbReference>
<feature type="compositionally biased region" description="Basic and acidic residues" evidence="3">
    <location>
        <begin position="442"/>
        <end position="452"/>
    </location>
</feature>
<feature type="domain" description="Reverse transcriptase" evidence="4">
    <location>
        <begin position="773"/>
        <end position="952"/>
    </location>
</feature>
<dbReference type="CDD" id="cd00303">
    <property type="entry name" value="retropepsin_like"/>
    <property type="match status" value="1"/>
</dbReference>
<evidence type="ECO:0000313" key="7">
    <source>
        <dbReference type="EnsemblPlants" id="QL05p012956:mrna:CDS:2"/>
    </source>
</evidence>
<dbReference type="PROSITE" id="PS50879">
    <property type="entry name" value="RNASE_H_1"/>
    <property type="match status" value="1"/>
</dbReference>
<dbReference type="Gene3D" id="1.10.340.70">
    <property type="match status" value="1"/>
</dbReference>
<protein>
    <submittedName>
        <fullName evidence="7">Uncharacterized protein</fullName>
    </submittedName>
</protein>
<dbReference type="EMBL" id="LRBV02000005">
    <property type="status" value="NOT_ANNOTATED_CDS"/>
    <property type="molecule type" value="Genomic_DNA"/>
</dbReference>
<dbReference type="CDD" id="cd09279">
    <property type="entry name" value="RNase_HI_like"/>
    <property type="match status" value="1"/>
</dbReference>
<reference evidence="7" key="2">
    <citation type="submission" date="2021-01" db="UniProtKB">
        <authorList>
            <consortium name="EnsemblPlants"/>
        </authorList>
    </citation>
    <scope>IDENTIFICATION</scope>
</reference>
<dbReference type="Gene3D" id="3.30.420.10">
    <property type="entry name" value="Ribonuclease H-like superfamily/Ribonuclease H"/>
    <property type="match status" value="2"/>
</dbReference>
<dbReference type="Pfam" id="PF13456">
    <property type="entry name" value="RVT_3"/>
    <property type="match status" value="1"/>
</dbReference>
<accession>A0A7N2LNH8</accession>
<dbReference type="Pfam" id="PF00078">
    <property type="entry name" value="RVT_1"/>
    <property type="match status" value="1"/>
</dbReference>
<dbReference type="InParanoid" id="A0A7N2LNH8"/>
<keyword evidence="1" id="KW-0233">DNA recombination</keyword>
<dbReference type="GO" id="GO:0003676">
    <property type="term" value="F:nucleic acid binding"/>
    <property type="evidence" value="ECO:0007669"/>
    <property type="project" value="InterPro"/>
</dbReference>
<dbReference type="GO" id="GO:0006310">
    <property type="term" value="P:DNA recombination"/>
    <property type="evidence" value="ECO:0007669"/>
    <property type="project" value="UniProtKB-KW"/>
</dbReference>
<feature type="region of interest" description="Disordered" evidence="3">
    <location>
        <begin position="310"/>
        <end position="360"/>
    </location>
</feature>
<organism evidence="7 8">
    <name type="scientific">Quercus lobata</name>
    <name type="common">Valley oak</name>
    <dbReference type="NCBI Taxonomy" id="97700"/>
    <lineage>
        <taxon>Eukaryota</taxon>
        <taxon>Viridiplantae</taxon>
        <taxon>Streptophyta</taxon>
        <taxon>Embryophyta</taxon>
        <taxon>Tracheophyta</taxon>
        <taxon>Spermatophyta</taxon>
        <taxon>Magnoliopsida</taxon>
        <taxon>eudicotyledons</taxon>
        <taxon>Gunneridae</taxon>
        <taxon>Pentapetalae</taxon>
        <taxon>rosids</taxon>
        <taxon>fabids</taxon>
        <taxon>Fagales</taxon>
        <taxon>Fagaceae</taxon>
        <taxon>Quercus</taxon>
    </lineage>
</organism>
<feature type="compositionally biased region" description="Polar residues" evidence="3">
    <location>
        <begin position="1"/>
        <end position="12"/>
    </location>
</feature>
<dbReference type="InterPro" id="IPR041577">
    <property type="entry name" value="RT_RNaseH_2"/>
</dbReference>
<dbReference type="InterPro" id="IPR021109">
    <property type="entry name" value="Peptidase_aspartic_dom_sf"/>
</dbReference>
<dbReference type="Proteomes" id="UP000594261">
    <property type="component" value="Chromosome 5"/>
</dbReference>
<sequence>MVLTRSMATTNDVQEEAPTTALERQVRTLAAAVERLTKQNHDLQEQLNQKNAAVSNQGADQEGNSAERRNQDGPQGSNAPSKPVRRDISIPSPTDTAPQSIIAEMQAMKEQMDVMMSALKGRVSSDLDDLVNRTDSPFTAAVNSFPLPNKFRMPSMDSYDGVKDPLDHLETFKTLMHLQGVADAIMCRAFPTTLKGAARIWFSRIAPNSISTFKELSAQFTTHFIGGHRYKKSTACLMNIKQREEETLRAYISRFNKEALSIDEADDKILVAAFTNGLKGGKFLFSLYKNDPKTMSEVLYRATKYMNAEDALLSREDRPKKRDRQEDSRQDQGRKKGRMGDRREDRRPKPMGGRFASFTPLNAPIDQVLMQIKDEGSLTFPGKLKSDPSKRPRDKYCRFHRDHGHDTADCYDLKQQIEALIRQGKLQKFVNKGRTDQPPQEQHLRRENERPRPPIGDIRMIVGGTAAAGSSKKARKTYLRTVQNVQLTSRLPRIANGEEPIVGFTEEDARRLHHPHDDALVVSVRTGDYNVHRVLIDNGSSADILYYPAFQQMRIDRDLLIPTDAPLVGFGGSKVFPLGSVTLRVTVGDYPQQITRNVTFLVVDCSSAYNAILGRPTLNTWKASTSTYALMVRFPTEYGVGELRGSQVAARECYVAMMEMQDQIQALNIEEHRTVAEPTEKLEEITLDSSNPDRTTKIGTLAKPGIRQELVAFLRSNKDVFAWSHDDMPGIDPSVMVHKLNVLPSFPPVRQKKRVFATERDQAIAEEVRKLQEASLIREVYYPDWLANVVMVKKASGKWRMCVDFTDLNKACPKDSYPLPRVDVLVDSTAQHQLLSFMDAFSGYNQIRMHEADQEKTSFVTSQGLFCYKVMPFGLKNAGATYQRLMNKMFAQQIGRNVQVYVDDMLVKSRKEEDHLEDLKETFGTLRSYNMKLNPGKCAFGVTAGKFLGFMVSQRGIEANPDKIRAILEMAPPRNVKEIQSLNGKIAALNRFVSRATDKCLPFFRTLKKSFEWTDECQRAFEELKAYLSSPPLLSPSQPGEELFLYLAVSSVAVSAALIREEDNAQKPVYYASRALRGAEERYQPMEKLAFALITAARKLKPYFQAHTMNVMTDKPLRRALSNPEAAGRLTLWAIELSEFDIKYRPRVAIKGQAVADFIAEFTRDEDKGAEEPPKWSIYTDGSSNRRIGGAGIVLLSPEGDKIECMVRLDFPITNNEAEYEAVAAGLDLAKAAGAESVAVHCDSQVVTNQVNGEYECKGERLKRYLDQVKARINGLKATVVQIPRGENELADRLAKAASAEHVTTPGNVLSFVQVFPLIDPDNMQEIRSERNWTTQITSYLKDGLLPQEKEAARKLKVQAARFVLIKDILYKRGFSRPYLRCLGVEEADYVMREVHEGICGNHSGSRSLVHKLVRAGYYWPTMQKDAESYVKSCDKCQRFSNFIGQPAEELTPMTAPWPFAQWGLDIMGPFPTAVRQLKFLVVGIDYFTKWVEAEALATITEKNIRSFVWRSIVCRFGIPRVLVSDNGRQFDNGHFRDFCTQLGIKNHYSSPAHPQANGQVEVTNRSLLKIIKTRLEGAKGIWPEELPSILWAYRTTARTPTGETPFRLTYGNEAVIPAEVGLTSYRVHNHDEGRNDESMRLQLDLIDEVRSAAEQRIARYQERMARHYNSRVRHRDFQVGDLVLRRVMGAARDPTQGKLGPNWEGPYRVTAWKRKGTYHLETTEGEKLLHPWNAEHLRKYYQ</sequence>
<dbReference type="Gene3D" id="2.40.70.10">
    <property type="entry name" value="Acid Proteases"/>
    <property type="match status" value="1"/>
</dbReference>
<name>A0A7N2LNH8_QUELO</name>
<dbReference type="OMA" id="IHANISH"/>
<reference evidence="7 8" key="1">
    <citation type="journal article" date="2016" name="G3 (Bethesda)">
        <title>First Draft Assembly and Annotation of the Genome of a California Endemic Oak Quercus lobata Nee (Fagaceae).</title>
        <authorList>
            <person name="Sork V.L."/>
            <person name="Fitz-Gibbon S.T."/>
            <person name="Puiu D."/>
            <person name="Crepeau M."/>
            <person name="Gugger P.F."/>
            <person name="Sherman R."/>
            <person name="Stevens K."/>
            <person name="Langley C.H."/>
            <person name="Pellegrini M."/>
            <person name="Salzberg S.L."/>
        </authorList>
    </citation>
    <scope>NUCLEOTIDE SEQUENCE [LARGE SCALE GENOMIC DNA]</scope>
    <source>
        <strain evidence="7 8">cv. SW786</strain>
    </source>
</reference>
<dbReference type="PANTHER" id="PTHR48475:SF1">
    <property type="entry name" value="RNASE H TYPE-1 DOMAIN-CONTAINING PROTEIN"/>
    <property type="match status" value="1"/>
</dbReference>
<evidence type="ECO:0000256" key="3">
    <source>
        <dbReference type="SAM" id="MobiDB-lite"/>
    </source>
</evidence>
<keyword evidence="2" id="KW-0175">Coiled coil</keyword>
<feature type="domain" description="Integrase catalytic" evidence="6">
    <location>
        <begin position="1453"/>
        <end position="1614"/>
    </location>
</feature>
<dbReference type="InterPro" id="IPR012337">
    <property type="entry name" value="RNaseH-like_sf"/>
</dbReference>
<dbReference type="InterPro" id="IPR043502">
    <property type="entry name" value="DNA/RNA_pol_sf"/>
</dbReference>
<dbReference type="InterPro" id="IPR043128">
    <property type="entry name" value="Rev_trsase/Diguanyl_cyclase"/>
</dbReference>
<dbReference type="Pfam" id="PF17921">
    <property type="entry name" value="Integrase_H2C2"/>
    <property type="match status" value="1"/>
</dbReference>
<dbReference type="Gene3D" id="3.10.10.10">
    <property type="entry name" value="HIV Type 1 Reverse Transcriptase, subunit A, domain 1"/>
    <property type="match status" value="1"/>
</dbReference>
<evidence type="ECO:0000259" key="4">
    <source>
        <dbReference type="PROSITE" id="PS50878"/>
    </source>
</evidence>
<dbReference type="Pfam" id="PF17919">
    <property type="entry name" value="RT_RNaseH_2"/>
    <property type="match status" value="1"/>
</dbReference>
<dbReference type="InterPro" id="IPR001584">
    <property type="entry name" value="Integrase_cat-core"/>
</dbReference>
<dbReference type="InterPro" id="IPR041588">
    <property type="entry name" value="Integrase_H2C2"/>
</dbReference>
<dbReference type="EnsemblPlants" id="QL05p012956:mrna">
    <property type="protein sequence ID" value="QL05p012956:mrna:CDS:2"/>
    <property type="gene ID" value="QL05p012956"/>
</dbReference>
<feature type="region of interest" description="Disordered" evidence="3">
    <location>
        <begin position="1"/>
        <end position="22"/>
    </location>
</feature>
<dbReference type="SUPFAM" id="SSF53098">
    <property type="entry name" value="Ribonuclease H-like"/>
    <property type="match status" value="2"/>
</dbReference>
<dbReference type="InterPro" id="IPR005162">
    <property type="entry name" value="Retrotrans_gag_dom"/>
</dbReference>
<dbReference type="SUPFAM" id="SSF56672">
    <property type="entry name" value="DNA/RNA polymerases"/>
    <property type="match status" value="1"/>
</dbReference>
<dbReference type="PROSITE" id="PS50994">
    <property type="entry name" value="INTEGRASE"/>
    <property type="match status" value="1"/>
</dbReference>
<evidence type="ECO:0000259" key="6">
    <source>
        <dbReference type="PROSITE" id="PS50994"/>
    </source>
</evidence>
<dbReference type="Gramene" id="QL05p012956:mrna">
    <property type="protein sequence ID" value="QL05p012956:mrna:CDS:2"/>
    <property type="gene ID" value="QL05p012956"/>
</dbReference>
<dbReference type="InterPro" id="IPR002156">
    <property type="entry name" value="RNaseH_domain"/>
</dbReference>
<feature type="region of interest" description="Disordered" evidence="3">
    <location>
        <begin position="429"/>
        <end position="456"/>
    </location>
</feature>
<dbReference type="Pfam" id="PF03732">
    <property type="entry name" value="Retrotrans_gag"/>
    <property type="match status" value="1"/>
</dbReference>
<evidence type="ECO:0000313" key="8">
    <source>
        <dbReference type="Proteomes" id="UP000594261"/>
    </source>
</evidence>
<feature type="coiled-coil region" evidence="2">
    <location>
        <begin position="1644"/>
        <end position="1671"/>
    </location>
</feature>
<dbReference type="Pfam" id="PF00665">
    <property type="entry name" value="rve"/>
    <property type="match status" value="1"/>
</dbReference>
<dbReference type="GO" id="GO:0004523">
    <property type="term" value="F:RNA-DNA hybrid ribonuclease activity"/>
    <property type="evidence" value="ECO:0007669"/>
    <property type="project" value="InterPro"/>
</dbReference>
<dbReference type="InterPro" id="IPR000477">
    <property type="entry name" value="RT_dom"/>
</dbReference>
<feature type="compositionally biased region" description="Polar residues" evidence="3">
    <location>
        <begin position="45"/>
        <end position="64"/>
    </location>
</feature>
<evidence type="ECO:0000259" key="5">
    <source>
        <dbReference type="PROSITE" id="PS50879"/>
    </source>
</evidence>
<dbReference type="InterPro" id="IPR036397">
    <property type="entry name" value="RNaseH_sf"/>
</dbReference>
<feature type="region of interest" description="Disordered" evidence="3">
    <location>
        <begin position="40"/>
        <end position="99"/>
    </location>
</feature>
<dbReference type="GO" id="GO:0015074">
    <property type="term" value="P:DNA integration"/>
    <property type="evidence" value="ECO:0007669"/>
    <property type="project" value="InterPro"/>
</dbReference>
<dbReference type="CDD" id="cd01647">
    <property type="entry name" value="RT_LTR"/>
    <property type="match status" value="1"/>
</dbReference>
<feature type="compositionally biased region" description="Basic and acidic residues" evidence="3">
    <location>
        <begin position="312"/>
        <end position="348"/>
    </location>
</feature>
<keyword evidence="8" id="KW-1185">Reference proteome</keyword>
<dbReference type="PANTHER" id="PTHR48475">
    <property type="entry name" value="RIBONUCLEASE H"/>
    <property type="match status" value="1"/>
</dbReference>
<evidence type="ECO:0000256" key="1">
    <source>
        <dbReference type="ARBA" id="ARBA00023172"/>
    </source>
</evidence>